<accession>I2FVP3</accession>
<protein>
    <recommendedName>
        <fullName evidence="4">Reverse transcriptase Ty1/copia-type domain-containing protein</fullName>
    </recommendedName>
</protein>
<keyword evidence="3" id="KW-1185">Reference proteome</keyword>
<reference evidence="2 3" key="1">
    <citation type="journal article" date="2012" name="Plant Cell">
        <title>Genome comparison of barley and maize smut fungi reveals targeted loss of RNA silencing components and species-specific presence of transposable elements.</title>
        <authorList>
            <person name="Laurie J.D."/>
            <person name="Ali S."/>
            <person name="Linning R."/>
            <person name="Mannhaupt G."/>
            <person name="Wong P."/>
            <person name="Gueldener U."/>
            <person name="Muensterkoetter M."/>
            <person name="Moore R."/>
            <person name="Kahmann R."/>
            <person name="Bakkeren G."/>
            <person name="Schirawski J."/>
        </authorList>
    </citation>
    <scope>NUCLEOTIDE SEQUENCE [LARGE SCALE GENOMIC DNA]</scope>
    <source>
        <strain evidence="3">Uh4875-4</strain>
    </source>
</reference>
<dbReference type="Proteomes" id="UP000006174">
    <property type="component" value="Unassembled WGS sequence"/>
</dbReference>
<sequence>MAPVSLRVYTLLWHCFSCSLWSRRSSAISSLLVVTPTSSKWQGTPSFILPLMVAPILLHQVHHRLGPLPHQGGKPHVIIICLIVRLVREASSNWFPQELLYNCGSTDPNELHCKVLILLIPTNSASSCTAGPMTNQHLLQLEGGGSKKHTNQPVVMYTVANWASDLTNRCRSASGVVTYMYGFPVSWKSHLQKCVALSAVEAEFVAASEAMREALFFSYLLMDLGIKDIKPLLCTDSQGCMQIWQSTGSSNISTPGIALLGIMYKVM</sequence>
<evidence type="ECO:0000256" key="1">
    <source>
        <dbReference type="SAM" id="SignalP"/>
    </source>
</evidence>
<organism evidence="2 3">
    <name type="scientific">Ustilago hordei</name>
    <name type="common">Barley covered smut fungus</name>
    <dbReference type="NCBI Taxonomy" id="120017"/>
    <lineage>
        <taxon>Eukaryota</taxon>
        <taxon>Fungi</taxon>
        <taxon>Dikarya</taxon>
        <taxon>Basidiomycota</taxon>
        <taxon>Ustilaginomycotina</taxon>
        <taxon>Ustilaginomycetes</taxon>
        <taxon>Ustilaginales</taxon>
        <taxon>Ustilaginaceae</taxon>
        <taxon>Ustilago</taxon>
    </lineage>
</organism>
<comment type="caution">
    <text evidence="2">The sequence shown here is derived from an EMBL/GenBank/DDBJ whole genome shotgun (WGS) entry which is preliminary data.</text>
</comment>
<name>I2FVP3_USTHO</name>
<dbReference type="EMBL" id="CAGI01000160">
    <property type="protein sequence ID" value="CCF50986.1"/>
    <property type="molecule type" value="Genomic_DNA"/>
</dbReference>
<proteinExistence type="predicted"/>
<dbReference type="eggNOG" id="KOG0017">
    <property type="taxonomic scope" value="Eukaryota"/>
</dbReference>
<dbReference type="CDD" id="cd09272">
    <property type="entry name" value="RNase_HI_RT_Ty1"/>
    <property type="match status" value="1"/>
</dbReference>
<keyword evidence="1" id="KW-0732">Signal</keyword>
<evidence type="ECO:0000313" key="2">
    <source>
        <dbReference type="EMBL" id="CCF50986.1"/>
    </source>
</evidence>
<dbReference type="AlphaFoldDB" id="I2FVP3"/>
<evidence type="ECO:0008006" key="4">
    <source>
        <dbReference type="Google" id="ProtNLM"/>
    </source>
</evidence>
<feature type="chain" id="PRO_5003658935" description="Reverse transcriptase Ty1/copia-type domain-containing protein" evidence="1">
    <location>
        <begin position="28"/>
        <end position="267"/>
    </location>
</feature>
<dbReference type="HOGENOM" id="CLU_1042794_0_0_1"/>
<evidence type="ECO:0000313" key="3">
    <source>
        <dbReference type="Proteomes" id="UP000006174"/>
    </source>
</evidence>
<gene>
    <name evidence="2" type="ORF">UHOR_06892</name>
</gene>
<dbReference type="PANTHER" id="PTHR11439">
    <property type="entry name" value="GAG-POL-RELATED RETROTRANSPOSON"/>
    <property type="match status" value="1"/>
</dbReference>
<feature type="signal peptide" evidence="1">
    <location>
        <begin position="1"/>
        <end position="27"/>
    </location>
</feature>
<dbReference type="STRING" id="1128400.I2FVP3"/>